<protein>
    <submittedName>
        <fullName evidence="2">Uncharacterized protein</fullName>
    </submittedName>
</protein>
<proteinExistence type="predicted"/>
<dbReference type="EMBL" id="BPLR01005984">
    <property type="protein sequence ID" value="GIY06651.1"/>
    <property type="molecule type" value="Genomic_DNA"/>
</dbReference>
<sequence length="113" mass="12400">MKPKPIIYYESYPFFTKFACRLTHLARLRLLKRKYCSPSTNPETGRGSGERRDLDIFPREREFPEIASAQLTGDPRGHSARSPNRNVKGQPSASSGSIGKASSLSASDAQAAG</sequence>
<reference evidence="2 3" key="1">
    <citation type="submission" date="2021-06" db="EMBL/GenBank/DDBJ databases">
        <title>Caerostris extrusa draft genome.</title>
        <authorList>
            <person name="Kono N."/>
            <person name="Arakawa K."/>
        </authorList>
    </citation>
    <scope>NUCLEOTIDE SEQUENCE [LARGE SCALE GENOMIC DNA]</scope>
</reference>
<name>A0AAV4QEA2_CAEEX</name>
<keyword evidence="3" id="KW-1185">Reference proteome</keyword>
<evidence type="ECO:0000256" key="1">
    <source>
        <dbReference type="SAM" id="MobiDB-lite"/>
    </source>
</evidence>
<feature type="region of interest" description="Disordered" evidence="1">
    <location>
        <begin position="36"/>
        <end position="113"/>
    </location>
</feature>
<feature type="compositionally biased region" description="Low complexity" evidence="1">
    <location>
        <begin position="92"/>
        <end position="113"/>
    </location>
</feature>
<dbReference type="Proteomes" id="UP001054945">
    <property type="component" value="Unassembled WGS sequence"/>
</dbReference>
<organism evidence="2 3">
    <name type="scientific">Caerostris extrusa</name>
    <name type="common">Bark spider</name>
    <name type="synonym">Caerostris bankana</name>
    <dbReference type="NCBI Taxonomy" id="172846"/>
    <lineage>
        <taxon>Eukaryota</taxon>
        <taxon>Metazoa</taxon>
        <taxon>Ecdysozoa</taxon>
        <taxon>Arthropoda</taxon>
        <taxon>Chelicerata</taxon>
        <taxon>Arachnida</taxon>
        <taxon>Araneae</taxon>
        <taxon>Araneomorphae</taxon>
        <taxon>Entelegynae</taxon>
        <taxon>Araneoidea</taxon>
        <taxon>Araneidae</taxon>
        <taxon>Caerostris</taxon>
    </lineage>
</organism>
<dbReference type="AlphaFoldDB" id="A0AAV4QEA2"/>
<feature type="compositionally biased region" description="Polar residues" evidence="1">
    <location>
        <begin position="81"/>
        <end position="91"/>
    </location>
</feature>
<evidence type="ECO:0000313" key="3">
    <source>
        <dbReference type="Proteomes" id="UP001054945"/>
    </source>
</evidence>
<accession>A0AAV4QEA2</accession>
<comment type="caution">
    <text evidence="2">The sequence shown here is derived from an EMBL/GenBank/DDBJ whole genome shotgun (WGS) entry which is preliminary data.</text>
</comment>
<gene>
    <name evidence="2" type="ORF">CEXT_693311</name>
</gene>
<evidence type="ECO:0000313" key="2">
    <source>
        <dbReference type="EMBL" id="GIY06651.1"/>
    </source>
</evidence>
<feature type="compositionally biased region" description="Basic and acidic residues" evidence="1">
    <location>
        <begin position="48"/>
        <end position="64"/>
    </location>
</feature>